<feature type="domain" description="ABC transporter" evidence="10">
    <location>
        <begin position="8"/>
        <end position="248"/>
    </location>
</feature>
<name>A0A0A2MAY0_9FLAO</name>
<dbReference type="eggNOG" id="COG1120">
    <property type="taxonomic scope" value="Bacteria"/>
</dbReference>
<organism evidence="11 12">
    <name type="scientific">Flavobacterium rivuli WB 3.3-2 = DSM 21788</name>
    <dbReference type="NCBI Taxonomy" id="1121895"/>
    <lineage>
        <taxon>Bacteria</taxon>
        <taxon>Pseudomonadati</taxon>
        <taxon>Bacteroidota</taxon>
        <taxon>Flavobacteriia</taxon>
        <taxon>Flavobacteriales</taxon>
        <taxon>Flavobacteriaceae</taxon>
        <taxon>Flavobacterium</taxon>
    </lineage>
</organism>
<evidence type="ECO:0000256" key="1">
    <source>
        <dbReference type="ARBA" id="ARBA00004202"/>
    </source>
</evidence>
<dbReference type="OrthoDB" id="9787851at2"/>
<accession>A0A0A2MAY0</accession>
<dbReference type="InterPro" id="IPR051535">
    <property type="entry name" value="Siderophore_ABC-ATPase"/>
</dbReference>
<dbReference type="PANTHER" id="PTHR42771:SF2">
    <property type="entry name" value="IRON(3+)-HYDROXAMATE IMPORT ATP-BINDING PROTEIN FHUC"/>
    <property type="match status" value="1"/>
</dbReference>
<dbReference type="InterPro" id="IPR003593">
    <property type="entry name" value="AAA+_ATPase"/>
</dbReference>
<dbReference type="SUPFAM" id="SSF52540">
    <property type="entry name" value="P-loop containing nucleoside triphosphate hydrolases"/>
    <property type="match status" value="1"/>
</dbReference>
<dbReference type="FunFam" id="3.40.50.300:FF:000134">
    <property type="entry name" value="Iron-enterobactin ABC transporter ATP-binding protein"/>
    <property type="match status" value="1"/>
</dbReference>
<evidence type="ECO:0000256" key="5">
    <source>
        <dbReference type="ARBA" id="ARBA00022741"/>
    </source>
</evidence>
<evidence type="ECO:0000313" key="12">
    <source>
        <dbReference type="Proteomes" id="UP000030152"/>
    </source>
</evidence>
<dbReference type="InterPro" id="IPR003439">
    <property type="entry name" value="ABC_transporter-like_ATP-bd"/>
</dbReference>
<dbReference type="Pfam" id="PF00005">
    <property type="entry name" value="ABC_tran"/>
    <property type="match status" value="1"/>
</dbReference>
<evidence type="ECO:0000256" key="9">
    <source>
        <dbReference type="ARBA" id="ARBA00023136"/>
    </source>
</evidence>
<dbReference type="SMART" id="SM00382">
    <property type="entry name" value="AAA"/>
    <property type="match status" value="1"/>
</dbReference>
<dbReference type="GO" id="GO:0005886">
    <property type="term" value="C:plasma membrane"/>
    <property type="evidence" value="ECO:0007669"/>
    <property type="project" value="UniProtKB-SubCell"/>
</dbReference>
<keyword evidence="4" id="KW-0410">Iron transport</keyword>
<gene>
    <name evidence="11" type="ORF">Q765_16395</name>
</gene>
<keyword evidence="6 11" id="KW-0067">ATP-binding</keyword>
<evidence type="ECO:0000256" key="8">
    <source>
        <dbReference type="ARBA" id="ARBA00023065"/>
    </source>
</evidence>
<dbReference type="PROSITE" id="PS50893">
    <property type="entry name" value="ABC_TRANSPORTER_2"/>
    <property type="match status" value="1"/>
</dbReference>
<dbReference type="CDD" id="cd03214">
    <property type="entry name" value="ABC_Iron-Siderophores_B12_Hemin"/>
    <property type="match status" value="1"/>
</dbReference>
<dbReference type="GO" id="GO:0005524">
    <property type="term" value="F:ATP binding"/>
    <property type="evidence" value="ECO:0007669"/>
    <property type="project" value="UniProtKB-KW"/>
</dbReference>
<evidence type="ECO:0000256" key="3">
    <source>
        <dbReference type="ARBA" id="ARBA00022475"/>
    </source>
</evidence>
<dbReference type="Proteomes" id="UP000030152">
    <property type="component" value="Unassembled WGS sequence"/>
</dbReference>
<keyword evidence="12" id="KW-1185">Reference proteome</keyword>
<evidence type="ECO:0000256" key="4">
    <source>
        <dbReference type="ARBA" id="ARBA00022496"/>
    </source>
</evidence>
<evidence type="ECO:0000256" key="7">
    <source>
        <dbReference type="ARBA" id="ARBA00023004"/>
    </source>
</evidence>
<keyword evidence="8" id="KW-0406">Ion transport</keyword>
<keyword evidence="9" id="KW-0472">Membrane</keyword>
<dbReference type="AlphaFoldDB" id="A0A0A2MAY0"/>
<dbReference type="STRING" id="1121895.GCA_000378485_01355"/>
<comment type="subcellular location">
    <subcellularLocation>
        <location evidence="1">Cell membrane</location>
        <topology evidence="1">Peripheral membrane protein</topology>
    </subcellularLocation>
</comment>
<protein>
    <submittedName>
        <fullName evidence="11">ABC transporter ATP-binding protein</fullName>
    </submittedName>
</protein>
<evidence type="ECO:0000313" key="11">
    <source>
        <dbReference type="EMBL" id="KGO85445.1"/>
    </source>
</evidence>
<dbReference type="GO" id="GO:0006826">
    <property type="term" value="P:iron ion transport"/>
    <property type="evidence" value="ECO:0007669"/>
    <property type="project" value="UniProtKB-KW"/>
</dbReference>
<dbReference type="PANTHER" id="PTHR42771">
    <property type="entry name" value="IRON(3+)-HYDROXAMATE IMPORT ATP-BINDING PROTEIN FHUC"/>
    <property type="match status" value="1"/>
</dbReference>
<dbReference type="Gene3D" id="3.40.50.300">
    <property type="entry name" value="P-loop containing nucleotide triphosphate hydrolases"/>
    <property type="match status" value="1"/>
</dbReference>
<evidence type="ECO:0000256" key="2">
    <source>
        <dbReference type="ARBA" id="ARBA00022448"/>
    </source>
</evidence>
<evidence type="ECO:0000256" key="6">
    <source>
        <dbReference type="ARBA" id="ARBA00022840"/>
    </source>
</evidence>
<keyword evidence="3" id="KW-1003">Cell membrane</keyword>
<keyword evidence="2" id="KW-0813">Transport</keyword>
<evidence type="ECO:0000259" key="10">
    <source>
        <dbReference type="PROSITE" id="PS50893"/>
    </source>
</evidence>
<comment type="caution">
    <text evidence="11">The sequence shown here is derived from an EMBL/GenBank/DDBJ whole genome shotgun (WGS) entry which is preliminary data.</text>
</comment>
<dbReference type="InterPro" id="IPR027417">
    <property type="entry name" value="P-loop_NTPase"/>
</dbReference>
<dbReference type="GO" id="GO:0016887">
    <property type="term" value="F:ATP hydrolysis activity"/>
    <property type="evidence" value="ECO:0007669"/>
    <property type="project" value="InterPro"/>
</dbReference>
<keyword evidence="5" id="KW-0547">Nucleotide-binding</keyword>
<keyword evidence="7" id="KW-0408">Iron</keyword>
<proteinExistence type="predicted"/>
<sequence length="262" mass="28710">MEKSKTILQANNITIGYSTKKANHVIAPGINLTLKSGTLTALIGANGIGKSTLLRTLTGIQKPLAGSVILNGQNIEAYTPADLAQQLSIVLTESLPPSNLTVYELVALGRQPYTNWVGSLSGDDRSKITEALKLTQTDHLSYKKHFEISDGQLQKVLIARALAQDTPLIILDEPTTHLDLQHKVSLLRLLKKLAAEQNKCILYSTHDLDLALQLSDELIIMTPNIVLQDTPQGCIESDIFDTLFNDDGIVFDAEKRSFIIKQ</sequence>
<dbReference type="EMBL" id="JRLX01000022">
    <property type="protein sequence ID" value="KGO85445.1"/>
    <property type="molecule type" value="Genomic_DNA"/>
</dbReference>
<reference evidence="11 12" key="1">
    <citation type="submission" date="2013-09" db="EMBL/GenBank/DDBJ databases">
        <authorList>
            <person name="Zeng Z."/>
            <person name="Chen C."/>
        </authorList>
    </citation>
    <scope>NUCLEOTIDE SEQUENCE [LARGE SCALE GENOMIC DNA]</scope>
    <source>
        <strain evidence="11 12">WB 3.3-2</strain>
    </source>
</reference>